<dbReference type="Proteomes" id="UP000221538">
    <property type="component" value="Unassembled WGS sequence"/>
</dbReference>
<comment type="caution">
    <text evidence="1">The sequence shown here is derived from an EMBL/GenBank/DDBJ whole genome shotgun (WGS) entry which is preliminary data.</text>
</comment>
<accession>A0A292ZED3</accession>
<evidence type="ECO:0000313" key="2">
    <source>
        <dbReference type="Proteomes" id="UP000221538"/>
    </source>
</evidence>
<proteinExistence type="predicted"/>
<gene>
    <name evidence="1" type="ORF">SFOMI_1751</name>
</gene>
<dbReference type="EMBL" id="BEWI01000031">
    <property type="protein sequence ID" value="GAY21214.1"/>
    <property type="molecule type" value="Genomic_DNA"/>
</dbReference>
<reference evidence="1 2" key="1">
    <citation type="journal article" date="2013" name="Biodegradation">
        <title>Occurrence of 4-tert-butylphenol (4-t-BP) biodegradation in an aquatic sample caused by the presence of Spirodela polyrrhiza and isolation of a 4-t-BP-utilizing bacterium.</title>
        <authorList>
            <person name="Ogata Y."/>
            <person name="Toyama T."/>
            <person name="Yu N."/>
            <person name="Wang X."/>
            <person name="Sei K."/>
            <person name="Ike M."/>
        </authorList>
    </citation>
    <scope>NUCLEOTIDE SEQUENCE [LARGE SCALE GENOMIC DNA]</scope>
    <source>
        <strain evidence="1 2">OMI</strain>
    </source>
</reference>
<dbReference type="AlphaFoldDB" id="A0A292ZED3"/>
<evidence type="ECO:0000313" key="1">
    <source>
        <dbReference type="EMBL" id="GAY21214.1"/>
    </source>
</evidence>
<sequence>MLRLAAEGAVKRAFRIGARKLSHSPISLPSFEANSRPMPRDILVLGSS</sequence>
<name>A0A292ZED3_SPHSA</name>
<reference evidence="1 2" key="2">
    <citation type="journal article" date="2013" name="Environ. Sci. Technol.">
        <title>The 4-tert-butylphenol-utilizing bacterium Sphingobium fuliginis OMI can degrade bisphenols via phenolic ring hydroxylation and meta-cleavage pathway.</title>
        <authorList>
            <person name="Ogata Y."/>
            <person name="Goda S."/>
            <person name="Toyama T."/>
            <person name="Sei K."/>
            <person name="Ike M."/>
        </authorList>
    </citation>
    <scope>NUCLEOTIDE SEQUENCE [LARGE SCALE GENOMIC DNA]</scope>
    <source>
        <strain evidence="1 2">OMI</strain>
    </source>
</reference>
<protein>
    <submittedName>
        <fullName evidence="1">Uncharacterized protein</fullName>
    </submittedName>
</protein>
<organism evidence="1 2">
    <name type="scientific">Sphingobium fuliginis (strain ATCC 27551)</name>
    <dbReference type="NCBI Taxonomy" id="336203"/>
    <lineage>
        <taxon>Bacteria</taxon>
        <taxon>Pseudomonadati</taxon>
        <taxon>Pseudomonadota</taxon>
        <taxon>Alphaproteobacteria</taxon>
        <taxon>Sphingomonadales</taxon>
        <taxon>Sphingomonadaceae</taxon>
        <taxon>Sphingobium</taxon>
    </lineage>
</organism>